<feature type="domain" description="Sialate O-acetylesterase" evidence="3">
    <location>
        <begin position="31"/>
        <end position="252"/>
    </location>
</feature>
<evidence type="ECO:0000313" key="4">
    <source>
        <dbReference type="EMBL" id="QVL32683.1"/>
    </source>
</evidence>
<dbReference type="PANTHER" id="PTHR31988:SF19">
    <property type="entry name" value="9-O-ACETYL-N-ACETYLNEURAMINIC ACID DEACETYLASE-RELATED"/>
    <property type="match status" value="1"/>
</dbReference>
<dbReference type="KEGG" id="tsph:KIH39_01830"/>
<dbReference type="InterPro" id="IPR036514">
    <property type="entry name" value="SGNH_hydro_sf"/>
</dbReference>
<dbReference type="InterPro" id="IPR052940">
    <property type="entry name" value="Carb_Esterase_6"/>
</dbReference>
<dbReference type="Pfam" id="PF03629">
    <property type="entry name" value="SASA"/>
    <property type="match status" value="1"/>
</dbReference>
<feature type="chain" id="PRO_5034548012" description="Sialate O-acetylesterase domain-containing protein" evidence="2">
    <location>
        <begin position="24"/>
        <end position="263"/>
    </location>
</feature>
<dbReference type="RefSeq" id="WP_213497574.1">
    <property type="nucleotide sequence ID" value="NZ_CP074694.1"/>
</dbReference>
<evidence type="ECO:0000256" key="2">
    <source>
        <dbReference type="SAM" id="SignalP"/>
    </source>
</evidence>
<dbReference type="Gene3D" id="3.40.50.1110">
    <property type="entry name" value="SGNH hydrolase"/>
    <property type="match status" value="1"/>
</dbReference>
<organism evidence="4 5">
    <name type="scientific">Telmatocola sphagniphila</name>
    <dbReference type="NCBI Taxonomy" id="1123043"/>
    <lineage>
        <taxon>Bacteria</taxon>
        <taxon>Pseudomonadati</taxon>
        <taxon>Planctomycetota</taxon>
        <taxon>Planctomycetia</taxon>
        <taxon>Gemmatales</taxon>
        <taxon>Gemmataceae</taxon>
    </lineage>
</organism>
<evidence type="ECO:0000313" key="5">
    <source>
        <dbReference type="Proteomes" id="UP000676194"/>
    </source>
</evidence>
<keyword evidence="5" id="KW-1185">Reference proteome</keyword>
<feature type="signal peptide" evidence="2">
    <location>
        <begin position="1"/>
        <end position="23"/>
    </location>
</feature>
<evidence type="ECO:0000259" key="3">
    <source>
        <dbReference type="Pfam" id="PF03629"/>
    </source>
</evidence>
<dbReference type="EMBL" id="CP074694">
    <property type="protein sequence ID" value="QVL32683.1"/>
    <property type="molecule type" value="Genomic_DNA"/>
</dbReference>
<proteinExistence type="predicted"/>
<dbReference type="PANTHER" id="PTHR31988">
    <property type="entry name" value="ESTERASE, PUTATIVE (DUF303)-RELATED"/>
    <property type="match status" value="1"/>
</dbReference>
<dbReference type="SUPFAM" id="SSF52266">
    <property type="entry name" value="SGNH hydrolase"/>
    <property type="match status" value="1"/>
</dbReference>
<sequence>MTKCIFRLCCLLIIAARSSNSEAAAQDSKPLKVFVLAGQSNMVGAGAVISELPPELKKEQENALFFSEGKWISLVPGRTEKTGFGPEIAFGHKITEELKMPIGIIKHSIGGTNLAIQWSPTNAKSLYTELIKKVNDAKKIRKIEIVGMLWMQGEADSKDQKMASSYAGNLQSFIRRARKDLANPELIFVAGRVNPPTNKFPFEAKVRKAIENCKELSYAFIDCDNFKKGSDNLHYTTSGLVDMGNAFADSVIKLIAKKKESQS</sequence>
<keyword evidence="1" id="KW-0378">Hydrolase</keyword>
<keyword evidence="2" id="KW-0732">Signal</keyword>
<gene>
    <name evidence="4" type="ORF">KIH39_01830</name>
</gene>
<dbReference type="Proteomes" id="UP000676194">
    <property type="component" value="Chromosome"/>
</dbReference>
<protein>
    <recommendedName>
        <fullName evidence="3">Sialate O-acetylesterase domain-containing protein</fullName>
    </recommendedName>
</protein>
<evidence type="ECO:0000256" key="1">
    <source>
        <dbReference type="ARBA" id="ARBA00022801"/>
    </source>
</evidence>
<dbReference type="GO" id="GO:0016788">
    <property type="term" value="F:hydrolase activity, acting on ester bonds"/>
    <property type="evidence" value="ECO:0007669"/>
    <property type="project" value="UniProtKB-ARBA"/>
</dbReference>
<name>A0A8E6B6C0_9BACT</name>
<dbReference type="AlphaFoldDB" id="A0A8E6B6C0"/>
<reference evidence="4" key="1">
    <citation type="submission" date="2021-05" db="EMBL/GenBank/DDBJ databases">
        <title>Complete genome sequence of the cellulolytic planctomycete Telmatocola sphagniphila SP2T and characterization of the first cellulase from planctomycetes.</title>
        <authorList>
            <person name="Rakitin A.L."/>
            <person name="Beletsky A.V."/>
            <person name="Naumoff D.G."/>
            <person name="Kulichevskaya I.S."/>
            <person name="Mardanov A.V."/>
            <person name="Ravin N.V."/>
            <person name="Dedysh S.N."/>
        </authorList>
    </citation>
    <scope>NUCLEOTIDE SEQUENCE</scope>
    <source>
        <strain evidence="4">SP2T</strain>
    </source>
</reference>
<dbReference type="InterPro" id="IPR005181">
    <property type="entry name" value="SASA"/>
</dbReference>
<accession>A0A8E6B6C0</accession>